<dbReference type="PANTHER" id="PTHR30511">
    <property type="entry name" value="ALANINE RACEMASE"/>
    <property type="match status" value="1"/>
</dbReference>
<dbReference type="InterPro" id="IPR001608">
    <property type="entry name" value="Ala_racemase_N"/>
</dbReference>
<sequence length="385" mass="41998">MVVLIVCKPKADVWAEIHLDRLESNIHAIRRLLPPDCAFMAVLKADGYGHGLLETARSAIMAGADALAVGALKEALLLRGASIRGPILVLTPCSPNEVDIAAENGISLPVVSEEWLREAKHCKTTRLPLRIHLKIDSGMGRFGIRDDRELRRMLTMLKVDDLIVEGIYTHLATANQADDSFVQEQFRRFSGLCSILRKAGFPHAVVHCAGSAAALRFPELALDMVRVGASLFGIVPLDEGAEGPIGLRLAPTFSLHARILQVKQIRKGESIGYDRTYTATEEQWVATLPIGYAHGLSRRCSGMSALVDGQWANLIGNICMNQCMVKLPSYYPVGTRVTLLGENGGKSITIDRMAVQIGTISQEVLTSLGSRVPRMYVELMPYTGC</sequence>
<name>A0A3B0AMU5_9BACL</name>
<evidence type="ECO:0000313" key="9">
    <source>
        <dbReference type="Proteomes" id="UP000282311"/>
    </source>
</evidence>
<dbReference type="GO" id="GO:0009252">
    <property type="term" value="P:peptidoglycan biosynthetic process"/>
    <property type="evidence" value="ECO:0007669"/>
    <property type="project" value="TreeGrafter"/>
</dbReference>
<dbReference type="InterPro" id="IPR020622">
    <property type="entry name" value="Ala_racemase_pyridoxalP-BS"/>
</dbReference>
<organism evidence="8 9">
    <name type="scientific">Paenibacillus ginsengarvi</name>
    <dbReference type="NCBI Taxonomy" id="400777"/>
    <lineage>
        <taxon>Bacteria</taxon>
        <taxon>Bacillati</taxon>
        <taxon>Bacillota</taxon>
        <taxon>Bacilli</taxon>
        <taxon>Bacillales</taxon>
        <taxon>Paenibacillaceae</taxon>
        <taxon>Paenibacillus</taxon>
    </lineage>
</organism>
<dbReference type="UniPathway" id="UPA00042">
    <property type="reaction ID" value="UER00497"/>
</dbReference>
<evidence type="ECO:0000256" key="3">
    <source>
        <dbReference type="ARBA" id="ARBA00023235"/>
    </source>
</evidence>
<keyword evidence="9" id="KW-1185">Reference proteome</keyword>
<feature type="active site" description="Proton acceptor; specific for D-alanine" evidence="4">
    <location>
        <position position="44"/>
    </location>
</feature>
<keyword evidence="2 4" id="KW-0663">Pyridoxal phosphate</keyword>
<dbReference type="GO" id="GO:0030632">
    <property type="term" value="P:D-alanine biosynthetic process"/>
    <property type="evidence" value="ECO:0007669"/>
    <property type="project" value="UniProtKB-UniRule"/>
</dbReference>
<feature type="binding site" evidence="4 6">
    <location>
        <position position="320"/>
    </location>
    <ligand>
        <name>substrate</name>
    </ligand>
</feature>
<dbReference type="PRINTS" id="PR00992">
    <property type="entry name" value="ALARACEMASE"/>
</dbReference>
<evidence type="ECO:0000259" key="7">
    <source>
        <dbReference type="SMART" id="SM01005"/>
    </source>
</evidence>
<comment type="pathway">
    <text evidence="4">Amino-acid biosynthesis; D-alanine biosynthesis; D-alanine from L-alanine: step 1/1.</text>
</comment>
<protein>
    <recommendedName>
        <fullName evidence="4">Alanine racemase</fullName>
        <ecNumber evidence="4">5.1.1.1</ecNumber>
    </recommendedName>
</protein>
<dbReference type="SUPFAM" id="SSF51419">
    <property type="entry name" value="PLP-binding barrel"/>
    <property type="match status" value="1"/>
</dbReference>
<proteinExistence type="inferred from homology"/>
<dbReference type="GO" id="GO:0008784">
    <property type="term" value="F:alanine racemase activity"/>
    <property type="evidence" value="ECO:0007669"/>
    <property type="project" value="UniProtKB-UniRule"/>
</dbReference>
<dbReference type="PROSITE" id="PS00395">
    <property type="entry name" value="ALANINE_RACEMASE"/>
    <property type="match status" value="1"/>
</dbReference>
<evidence type="ECO:0000256" key="5">
    <source>
        <dbReference type="PIRSR" id="PIRSR600821-50"/>
    </source>
</evidence>
<keyword evidence="3 4" id="KW-0413">Isomerase</keyword>
<dbReference type="GO" id="GO:0030170">
    <property type="term" value="F:pyridoxal phosphate binding"/>
    <property type="evidence" value="ECO:0007669"/>
    <property type="project" value="UniProtKB-UniRule"/>
</dbReference>
<evidence type="ECO:0000256" key="6">
    <source>
        <dbReference type="PIRSR" id="PIRSR600821-52"/>
    </source>
</evidence>
<reference evidence="8 9" key="1">
    <citation type="journal article" date="2007" name="Int. J. Syst. Evol. Microbiol.">
        <title>Paenibacillus ginsengarvi sp. nov., isolated from soil from ginseng cultivation.</title>
        <authorList>
            <person name="Yoon M.H."/>
            <person name="Ten L.N."/>
            <person name="Im W.T."/>
        </authorList>
    </citation>
    <scope>NUCLEOTIDE SEQUENCE [LARGE SCALE GENOMIC DNA]</scope>
    <source>
        <strain evidence="8 9">KCTC 13059</strain>
    </source>
</reference>
<dbReference type="InterPro" id="IPR011079">
    <property type="entry name" value="Ala_racemase_C"/>
</dbReference>
<feature type="modified residue" description="N6-(pyridoxal phosphate)lysine" evidence="4 5">
    <location>
        <position position="44"/>
    </location>
</feature>
<dbReference type="SUPFAM" id="SSF50621">
    <property type="entry name" value="Alanine racemase C-terminal domain-like"/>
    <property type="match status" value="1"/>
</dbReference>
<dbReference type="Pfam" id="PF00842">
    <property type="entry name" value="Ala_racemase_C"/>
    <property type="match status" value="1"/>
</dbReference>
<feature type="domain" description="Alanine racemase C-terminal" evidence="7">
    <location>
        <begin position="252"/>
        <end position="377"/>
    </location>
</feature>
<evidence type="ECO:0000256" key="2">
    <source>
        <dbReference type="ARBA" id="ARBA00022898"/>
    </source>
</evidence>
<dbReference type="SMART" id="SM01005">
    <property type="entry name" value="Ala_racemase_C"/>
    <property type="match status" value="1"/>
</dbReference>
<accession>A0A3B0AMU5</accession>
<dbReference type="NCBIfam" id="TIGR00492">
    <property type="entry name" value="alr"/>
    <property type="match status" value="1"/>
</dbReference>
<dbReference type="AlphaFoldDB" id="A0A3B0AMU5"/>
<dbReference type="InterPro" id="IPR000821">
    <property type="entry name" value="Ala_racemase"/>
</dbReference>
<dbReference type="InterPro" id="IPR029066">
    <property type="entry name" value="PLP-binding_barrel"/>
</dbReference>
<dbReference type="EMBL" id="RBAH01000050">
    <property type="protein sequence ID" value="RKN61990.1"/>
    <property type="molecule type" value="Genomic_DNA"/>
</dbReference>
<comment type="catalytic activity">
    <reaction evidence="4">
        <text>L-alanine = D-alanine</text>
        <dbReference type="Rhea" id="RHEA:20249"/>
        <dbReference type="ChEBI" id="CHEBI:57416"/>
        <dbReference type="ChEBI" id="CHEBI:57972"/>
        <dbReference type="EC" id="5.1.1.1"/>
    </reaction>
</comment>
<feature type="binding site" evidence="4 6">
    <location>
        <position position="141"/>
    </location>
    <ligand>
        <name>substrate</name>
    </ligand>
</feature>
<comment type="function">
    <text evidence="4">Catalyzes the interconversion of L-alanine and D-alanine. May also act on other amino acids.</text>
</comment>
<feature type="active site" description="Proton acceptor; specific for L-alanine" evidence="4">
    <location>
        <position position="273"/>
    </location>
</feature>
<dbReference type="Gene3D" id="2.40.37.10">
    <property type="entry name" value="Lyase, Ornithine Decarboxylase, Chain A, domain 1"/>
    <property type="match status" value="1"/>
</dbReference>
<dbReference type="Gene3D" id="3.20.20.10">
    <property type="entry name" value="Alanine racemase"/>
    <property type="match status" value="1"/>
</dbReference>
<gene>
    <name evidence="8" type="primary">alr</name>
    <name evidence="8" type="ORF">D7M11_35085</name>
</gene>
<comment type="caution">
    <text evidence="8">The sequence shown here is derived from an EMBL/GenBank/DDBJ whole genome shotgun (WGS) entry which is preliminary data.</text>
</comment>
<comment type="cofactor">
    <cofactor evidence="1 4 5">
        <name>pyridoxal 5'-phosphate</name>
        <dbReference type="ChEBI" id="CHEBI:597326"/>
    </cofactor>
</comment>
<evidence type="ECO:0000313" key="8">
    <source>
        <dbReference type="EMBL" id="RKN61990.1"/>
    </source>
</evidence>
<evidence type="ECO:0000256" key="1">
    <source>
        <dbReference type="ARBA" id="ARBA00001933"/>
    </source>
</evidence>
<dbReference type="FunFam" id="3.20.20.10:FF:000002">
    <property type="entry name" value="Alanine racemase"/>
    <property type="match status" value="1"/>
</dbReference>
<dbReference type="PANTHER" id="PTHR30511:SF0">
    <property type="entry name" value="ALANINE RACEMASE, CATABOLIC-RELATED"/>
    <property type="match status" value="1"/>
</dbReference>
<comment type="similarity">
    <text evidence="4">Belongs to the alanine racemase family.</text>
</comment>
<dbReference type="CDD" id="cd00430">
    <property type="entry name" value="PLPDE_III_AR"/>
    <property type="match status" value="1"/>
</dbReference>
<dbReference type="HAMAP" id="MF_01201">
    <property type="entry name" value="Ala_racemase"/>
    <property type="match status" value="1"/>
</dbReference>
<dbReference type="EC" id="5.1.1.1" evidence="4"/>
<evidence type="ECO:0000256" key="4">
    <source>
        <dbReference type="HAMAP-Rule" id="MF_01201"/>
    </source>
</evidence>
<dbReference type="Pfam" id="PF01168">
    <property type="entry name" value="Ala_racemase_N"/>
    <property type="match status" value="1"/>
</dbReference>
<dbReference type="InterPro" id="IPR009006">
    <property type="entry name" value="Ala_racemase/Decarboxylase_C"/>
</dbReference>
<dbReference type="GO" id="GO:0005829">
    <property type="term" value="C:cytosol"/>
    <property type="evidence" value="ECO:0007669"/>
    <property type="project" value="TreeGrafter"/>
</dbReference>
<dbReference type="Proteomes" id="UP000282311">
    <property type="component" value="Unassembled WGS sequence"/>
</dbReference>